<evidence type="ECO:0000313" key="7">
    <source>
        <dbReference type="EMBL" id="HJA06754.1"/>
    </source>
</evidence>
<dbReference type="PANTHER" id="PTHR32347">
    <property type="entry name" value="EFFLUX SYSTEM COMPONENT YKNX-RELATED"/>
    <property type="match status" value="1"/>
</dbReference>
<keyword evidence="5" id="KW-1133">Transmembrane helix</keyword>
<dbReference type="Gene3D" id="2.40.420.20">
    <property type="match status" value="1"/>
</dbReference>
<dbReference type="NCBIfam" id="TIGR01730">
    <property type="entry name" value="RND_mfp"/>
    <property type="match status" value="1"/>
</dbReference>
<evidence type="ECO:0000256" key="5">
    <source>
        <dbReference type="SAM" id="Phobius"/>
    </source>
</evidence>
<sequence>MQTKREIRRVKGRISHMALKKNNDTNHTISEDNGLALAAPRKKLPAWVIIPILAFVILLAWGISLVADGNKESSVGTVLNVTKAQKGTVRETYNSSGTIESENTKTYYSPVTAPIKECKAVIGQTVKTGDLLVTFDTTNLERDNKQAQLTLQSSLNTSRAAKAQNAQAIDAAKAASTQAAEQANALANEANALAEQVNSAYAQYQKNQQAAEQQAAQNAPKKQELQAQIQEYEGTVAAAEEIINAYERGYAGRQVEVNEALEAVKNGTADTVQQQIAADTDSYKQALQREKEAKALLDQANSTLAALEVPAADDAGYAELKAQYDAKYAEWKAAYQAAGATAPETGMTSAELDNLDISDNLAELAALTPEELLEKGREGMKADMDGVIASVDALQTNSATQGVSLFTIADTKHVRVKIEISPDDYGKMRPGTEAEITLAGSTYKGTLTDVDKIAVPNAKGTPVIGARIRIENPDDNICIGATAKVKMTVAESKNVIVVPSETVNASSDGDFVYVIENGEVKEKPVQLGTASATQVEITEGLKEGDMVVNDLNVDIRPGMKAVPNENGTD</sequence>
<accession>A0A9D2HAC0</accession>
<gene>
    <name evidence="7" type="ORF">H9798_06355</name>
</gene>
<proteinExistence type="inferred from homology"/>
<dbReference type="AlphaFoldDB" id="A0A9D2HAC0"/>
<evidence type="ECO:0000313" key="8">
    <source>
        <dbReference type="Proteomes" id="UP000824223"/>
    </source>
</evidence>
<evidence type="ECO:0000256" key="3">
    <source>
        <dbReference type="ARBA" id="ARBA00023054"/>
    </source>
</evidence>
<evidence type="ECO:0000259" key="6">
    <source>
        <dbReference type="Pfam" id="PF25989"/>
    </source>
</evidence>
<dbReference type="GO" id="GO:0030313">
    <property type="term" value="C:cell envelope"/>
    <property type="evidence" value="ECO:0007669"/>
    <property type="project" value="UniProtKB-SubCell"/>
</dbReference>
<evidence type="ECO:0000256" key="2">
    <source>
        <dbReference type="ARBA" id="ARBA00009477"/>
    </source>
</evidence>
<comment type="subcellular location">
    <subcellularLocation>
        <location evidence="1">Cell envelope</location>
    </subcellularLocation>
</comment>
<dbReference type="InterPro" id="IPR006143">
    <property type="entry name" value="RND_pump_MFP"/>
</dbReference>
<evidence type="ECO:0000256" key="4">
    <source>
        <dbReference type="SAM" id="Coils"/>
    </source>
</evidence>
<dbReference type="InterPro" id="IPR050465">
    <property type="entry name" value="UPF0194_transport"/>
</dbReference>
<comment type="caution">
    <text evidence="7">The sequence shown here is derived from an EMBL/GenBank/DDBJ whole genome shotgun (WGS) entry which is preliminary data.</text>
</comment>
<organism evidence="7 8">
    <name type="scientific">Candidatus Mediterraneibacter pullicola</name>
    <dbReference type="NCBI Taxonomy" id="2838682"/>
    <lineage>
        <taxon>Bacteria</taxon>
        <taxon>Bacillati</taxon>
        <taxon>Bacillota</taxon>
        <taxon>Clostridia</taxon>
        <taxon>Lachnospirales</taxon>
        <taxon>Lachnospiraceae</taxon>
        <taxon>Mediterraneibacter</taxon>
    </lineage>
</organism>
<keyword evidence="5" id="KW-0472">Membrane</keyword>
<feature type="transmembrane region" description="Helical" evidence="5">
    <location>
        <begin position="44"/>
        <end position="67"/>
    </location>
</feature>
<feature type="coiled-coil region" evidence="4">
    <location>
        <begin position="169"/>
        <end position="249"/>
    </location>
</feature>
<keyword evidence="5" id="KW-0812">Transmembrane</keyword>
<feature type="domain" description="YknX-like C-terminal permuted SH3-like" evidence="6">
    <location>
        <begin position="495"/>
        <end position="560"/>
    </location>
</feature>
<dbReference type="InterPro" id="IPR058637">
    <property type="entry name" value="YknX-like_C"/>
</dbReference>
<keyword evidence="3 4" id="KW-0175">Coiled coil</keyword>
<dbReference type="Gene3D" id="2.40.30.170">
    <property type="match status" value="1"/>
</dbReference>
<dbReference type="Proteomes" id="UP000824223">
    <property type="component" value="Unassembled WGS sequence"/>
</dbReference>
<reference evidence="7" key="2">
    <citation type="submission" date="2021-04" db="EMBL/GenBank/DDBJ databases">
        <authorList>
            <person name="Gilroy R."/>
        </authorList>
    </citation>
    <scope>NUCLEOTIDE SEQUENCE</scope>
    <source>
        <strain evidence="7">ChiSjej2B20-11307</strain>
    </source>
</reference>
<evidence type="ECO:0000256" key="1">
    <source>
        <dbReference type="ARBA" id="ARBA00004196"/>
    </source>
</evidence>
<reference evidence="7" key="1">
    <citation type="journal article" date="2021" name="PeerJ">
        <title>Extensive microbial diversity within the chicken gut microbiome revealed by metagenomics and culture.</title>
        <authorList>
            <person name="Gilroy R."/>
            <person name="Ravi A."/>
            <person name="Getino M."/>
            <person name="Pursley I."/>
            <person name="Horton D.L."/>
            <person name="Alikhan N.F."/>
            <person name="Baker D."/>
            <person name="Gharbi K."/>
            <person name="Hall N."/>
            <person name="Watson M."/>
            <person name="Adriaenssens E.M."/>
            <person name="Foster-Nyarko E."/>
            <person name="Jarju S."/>
            <person name="Secka A."/>
            <person name="Antonio M."/>
            <person name="Oren A."/>
            <person name="Chaudhuri R.R."/>
            <person name="La Ragione R."/>
            <person name="Hildebrand F."/>
            <person name="Pallen M.J."/>
        </authorList>
    </citation>
    <scope>NUCLEOTIDE SEQUENCE</scope>
    <source>
        <strain evidence="7">ChiSjej2B20-11307</strain>
    </source>
</reference>
<dbReference type="Pfam" id="PF25989">
    <property type="entry name" value="YknX_C"/>
    <property type="match status" value="1"/>
</dbReference>
<dbReference type="GO" id="GO:0016020">
    <property type="term" value="C:membrane"/>
    <property type="evidence" value="ECO:0007669"/>
    <property type="project" value="InterPro"/>
</dbReference>
<comment type="similarity">
    <text evidence="2">Belongs to the membrane fusion protein (MFP) (TC 8.A.1) family.</text>
</comment>
<dbReference type="EMBL" id="DXAK01000033">
    <property type="protein sequence ID" value="HJA06754.1"/>
    <property type="molecule type" value="Genomic_DNA"/>
</dbReference>
<name>A0A9D2HAC0_9FIRM</name>
<protein>
    <submittedName>
        <fullName evidence="7">Efflux RND transporter periplasmic adaptor subunit</fullName>
    </submittedName>
</protein>
<dbReference type="GO" id="GO:0022857">
    <property type="term" value="F:transmembrane transporter activity"/>
    <property type="evidence" value="ECO:0007669"/>
    <property type="project" value="InterPro"/>
</dbReference>